<dbReference type="EMBL" id="CABIJS010000033">
    <property type="protein sequence ID" value="VUZ40396.1"/>
    <property type="molecule type" value="Genomic_DNA"/>
</dbReference>
<protein>
    <submittedName>
        <fullName evidence="8">Uncharacterized protein</fullName>
    </submittedName>
</protein>
<feature type="transmembrane region" description="Helical" evidence="6">
    <location>
        <begin position="261"/>
        <end position="282"/>
    </location>
</feature>
<feature type="transmembrane region" description="Helical" evidence="6">
    <location>
        <begin position="463"/>
        <end position="482"/>
    </location>
</feature>
<evidence type="ECO:0000313" key="8">
    <source>
        <dbReference type="EMBL" id="VUZ40396.1"/>
    </source>
</evidence>
<name>A0A564XZT6_HYMDI</name>
<feature type="transmembrane region" description="Helical" evidence="6">
    <location>
        <begin position="329"/>
        <end position="350"/>
    </location>
</feature>
<sequence>MERNTSCKLLSLFLLLVLFSGLGHCITFGLSDYTYAENATEIADHEASRLSYVKIGVAIGMFAITAGACSLPVIVITCITRRICSHHSGSRSSALNPPSYTLGTEEGDASSPTFLLDPQSTESDDVLITQGPDSHRSHNHVDDGRISLYEVDSHDSSSVSHETSHRLNLANSGASGADVTDMLNGRVEVNRNGMIPPSAVPIKTTRRRSSQRRKRLLKTWTSRINCFAAGIFLTTGLMDLFPDVNDAIEIALSALKINTHYPLSALFTLLGFFMVLTIEQAAHICQKKRRNESTSNAEAPHSHHEHSGGHSHNNEMIPEAGSDGSSFQIMLLLISLSIHSVFEGLAVGLQRSVSEVITLFSALLLHKLIMATSIGFSLAASYQQQGHGIARSQWMGALFFSLASPIGVLIGWALIAQRSSPALLMAIAVLQGLACGTFFFVVFCEMLPHEFGENEEMDIKDRFGKIAFLILGFVLIAMYIAFGPE</sequence>
<evidence type="ECO:0000313" key="9">
    <source>
        <dbReference type="Proteomes" id="UP000321570"/>
    </source>
</evidence>
<feature type="compositionally biased region" description="Polar residues" evidence="5">
    <location>
        <begin position="90"/>
        <end position="102"/>
    </location>
</feature>
<organism evidence="8 9">
    <name type="scientific">Hymenolepis diminuta</name>
    <name type="common">Rat tapeworm</name>
    <dbReference type="NCBI Taxonomy" id="6216"/>
    <lineage>
        <taxon>Eukaryota</taxon>
        <taxon>Metazoa</taxon>
        <taxon>Spiralia</taxon>
        <taxon>Lophotrochozoa</taxon>
        <taxon>Platyhelminthes</taxon>
        <taxon>Cestoda</taxon>
        <taxon>Eucestoda</taxon>
        <taxon>Cyclophyllidea</taxon>
        <taxon>Hymenolepididae</taxon>
        <taxon>Hymenolepis</taxon>
    </lineage>
</organism>
<feature type="region of interest" description="Disordered" evidence="5">
    <location>
        <begin position="289"/>
        <end position="317"/>
    </location>
</feature>
<proteinExistence type="predicted"/>
<feature type="chain" id="PRO_5022168825" evidence="7">
    <location>
        <begin position="26"/>
        <end position="485"/>
    </location>
</feature>
<dbReference type="GO" id="GO:0005886">
    <property type="term" value="C:plasma membrane"/>
    <property type="evidence" value="ECO:0007669"/>
    <property type="project" value="TreeGrafter"/>
</dbReference>
<evidence type="ECO:0000256" key="4">
    <source>
        <dbReference type="ARBA" id="ARBA00023136"/>
    </source>
</evidence>
<feature type="transmembrane region" description="Helical" evidence="6">
    <location>
        <begin position="55"/>
        <end position="79"/>
    </location>
</feature>
<keyword evidence="9" id="KW-1185">Reference proteome</keyword>
<feature type="transmembrane region" description="Helical" evidence="6">
    <location>
        <begin position="220"/>
        <end position="241"/>
    </location>
</feature>
<keyword evidence="2 6" id="KW-0812">Transmembrane</keyword>
<gene>
    <name evidence="8" type="ORF">WMSIL1_LOCUS1360</name>
</gene>
<evidence type="ECO:0000256" key="7">
    <source>
        <dbReference type="SAM" id="SignalP"/>
    </source>
</evidence>
<evidence type="ECO:0000256" key="2">
    <source>
        <dbReference type="ARBA" id="ARBA00022692"/>
    </source>
</evidence>
<reference evidence="8 9" key="1">
    <citation type="submission" date="2019-07" db="EMBL/GenBank/DDBJ databases">
        <authorList>
            <person name="Jastrzebski P J."/>
            <person name="Paukszto L."/>
            <person name="Jastrzebski P J."/>
        </authorList>
    </citation>
    <scope>NUCLEOTIDE SEQUENCE [LARGE SCALE GENOMIC DNA]</scope>
    <source>
        <strain evidence="8 9">WMS-il1</strain>
    </source>
</reference>
<dbReference type="GO" id="GO:0005385">
    <property type="term" value="F:zinc ion transmembrane transporter activity"/>
    <property type="evidence" value="ECO:0007669"/>
    <property type="project" value="TreeGrafter"/>
</dbReference>
<feature type="region of interest" description="Disordered" evidence="5">
    <location>
        <begin position="87"/>
        <end position="116"/>
    </location>
</feature>
<keyword evidence="3 6" id="KW-1133">Transmembrane helix</keyword>
<feature type="signal peptide" evidence="7">
    <location>
        <begin position="1"/>
        <end position="25"/>
    </location>
</feature>
<dbReference type="PANTHER" id="PTHR11040:SF140">
    <property type="entry name" value="ZRT (ZRT), IRT- (IRT-) LIKE PROTEIN TRANSPORTER"/>
    <property type="match status" value="1"/>
</dbReference>
<evidence type="ECO:0000256" key="1">
    <source>
        <dbReference type="ARBA" id="ARBA00004141"/>
    </source>
</evidence>
<dbReference type="AlphaFoldDB" id="A0A564XZT6"/>
<evidence type="ECO:0000256" key="3">
    <source>
        <dbReference type="ARBA" id="ARBA00022989"/>
    </source>
</evidence>
<feature type="transmembrane region" description="Helical" evidence="6">
    <location>
        <begin position="394"/>
        <end position="416"/>
    </location>
</feature>
<dbReference type="Pfam" id="PF02535">
    <property type="entry name" value="Zip"/>
    <property type="match status" value="1"/>
</dbReference>
<evidence type="ECO:0000256" key="6">
    <source>
        <dbReference type="SAM" id="Phobius"/>
    </source>
</evidence>
<keyword evidence="4 6" id="KW-0472">Membrane</keyword>
<keyword evidence="7" id="KW-0732">Signal</keyword>
<dbReference type="InterPro" id="IPR003689">
    <property type="entry name" value="ZIP"/>
</dbReference>
<feature type="transmembrane region" description="Helical" evidence="6">
    <location>
        <begin position="356"/>
        <end position="382"/>
    </location>
</feature>
<evidence type="ECO:0000256" key="5">
    <source>
        <dbReference type="SAM" id="MobiDB-lite"/>
    </source>
</evidence>
<dbReference type="PANTHER" id="PTHR11040">
    <property type="entry name" value="ZINC/IRON TRANSPORTER"/>
    <property type="match status" value="1"/>
</dbReference>
<dbReference type="Proteomes" id="UP000321570">
    <property type="component" value="Unassembled WGS sequence"/>
</dbReference>
<feature type="transmembrane region" description="Helical" evidence="6">
    <location>
        <begin position="422"/>
        <end position="443"/>
    </location>
</feature>
<accession>A0A564XZT6</accession>
<comment type="subcellular location">
    <subcellularLocation>
        <location evidence="1">Membrane</location>
        <topology evidence="1">Multi-pass membrane protein</topology>
    </subcellularLocation>
</comment>